<feature type="signal peptide" evidence="3">
    <location>
        <begin position="1"/>
        <end position="23"/>
    </location>
</feature>
<keyword evidence="3" id="KW-0732">Signal</keyword>
<feature type="compositionally biased region" description="Basic residues" evidence="1">
    <location>
        <begin position="493"/>
        <end position="510"/>
    </location>
</feature>
<keyword evidence="2" id="KW-0472">Membrane</keyword>
<keyword evidence="2" id="KW-0812">Transmembrane</keyword>
<protein>
    <submittedName>
        <fullName evidence="4">Uncharacterized protein</fullName>
    </submittedName>
</protein>
<evidence type="ECO:0000256" key="1">
    <source>
        <dbReference type="SAM" id="MobiDB-lite"/>
    </source>
</evidence>
<keyword evidence="2" id="KW-1133">Transmembrane helix</keyword>
<feature type="compositionally biased region" description="Polar residues" evidence="1">
    <location>
        <begin position="413"/>
        <end position="467"/>
    </location>
</feature>
<evidence type="ECO:0000256" key="2">
    <source>
        <dbReference type="SAM" id="Phobius"/>
    </source>
</evidence>
<keyword evidence="5" id="KW-1185">Reference proteome</keyword>
<dbReference type="AlphaFoldDB" id="A0A9Q0RLT9"/>
<feature type="compositionally biased region" description="Polar residues" evidence="1">
    <location>
        <begin position="374"/>
        <end position="399"/>
    </location>
</feature>
<proteinExistence type="predicted"/>
<feature type="transmembrane region" description="Helical" evidence="2">
    <location>
        <begin position="334"/>
        <end position="357"/>
    </location>
</feature>
<reference evidence="4" key="1">
    <citation type="submission" date="2022-12" db="EMBL/GenBank/DDBJ databases">
        <title>Genome assemblies of Blomia tropicalis.</title>
        <authorList>
            <person name="Cui Y."/>
        </authorList>
    </citation>
    <scope>NUCLEOTIDE SEQUENCE</scope>
    <source>
        <tissue evidence="4">Adult mites</tissue>
    </source>
</reference>
<gene>
    <name evidence="4" type="ORF">RDWZM_004863</name>
</gene>
<sequence length="510" mass="57409">MFSSIGFNFLIILIICLTKIVTSIQIDSKGLYGLILKKKALILGICPTQFNRTLTFVMYNTSSHYLHDQLYIYDSEQEMKPEMNLIHLDNMKSLKDKWPKLYAKMKNKLKSICFTPTAVVIRSPERVVVGCSNGFHHSDLFYFDINEPERVLFINASFSIGSAITTWIDKASMFYAIINVPSGGGYGSYQETRFAKLSIMIDHIDIVDSEIYVMLSNNVDKSLRRKRSDTEDDNEPGQYPYIPPDNDYIKNPKNLICGFIDSTKVRLIMYGENPPVITFDRKIFDSVRLRNGEIMLTKGKTKYKIAEKQYELKDLVYYGASQRSNGINGRSTTIIVTVISLIVILCICGIIVCFFIFNRTKPKPNEPKFDGNESKVNQSNVNVSTTSKKGSNVSTSKVKSTNRSRSHVPASVDKSSSKLGRSISKQRSGSLVAIKNSSTSPRKSFSTKLNSSTRLTKMSNKNQSSKSVLAKSKKISTTPKAIILARTPSKTSKNSKTKRNSHKQKPKKTN</sequence>
<evidence type="ECO:0000313" key="4">
    <source>
        <dbReference type="EMBL" id="KAJ6219051.1"/>
    </source>
</evidence>
<accession>A0A9Q0RLT9</accession>
<feature type="region of interest" description="Disordered" evidence="1">
    <location>
        <begin position="224"/>
        <end position="243"/>
    </location>
</feature>
<comment type="caution">
    <text evidence="4">The sequence shown here is derived from an EMBL/GenBank/DDBJ whole genome shotgun (WGS) entry which is preliminary data.</text>
</comment>
<evidence type="ECO:0000256" key="3">
    <source>
        <dbReference type="SAM" id="SignalP"/>
    </source>
</evidence>
<feature type="chain" id="PRO_5040516600" evidence="3">
    <location>
        <begin position="24"/>
        <end position="510"/>
    </location>
</feature>
<evidence type="ECO:0000313" key="5">
    <source>
        <dbReference type="Proteomes" id="UP001142055"/>
    </source>
</evidence>
<dbReference type="EMBL" id="JAPWDV010000002">
    <property type="protein sequence ID" value="KAJ6219051.1"/>
    <property type="molecule type" value="Genomic_DNA"/>
</dbReference>
<name>A0A9Q0RLT9_BLOTA</name>
<organism evidence="4 5">
    <name type="scientific">Blomia tropicalis</name>
    <name type="common">Mite</name>
    <dbReference type="NCBI Taxonomy" id="40697"/>
    <lineage>
        <taxon>Eukaryota</taxon>
        <taxon>Metazoa</taxon>
        <taxon>Ecdysozoa</taxon>
        <taxon>Arthropoda</taxon>
        <taxon>Chelicerata</taxon>
        <taxon>Arachnida</taxon>
        <taxon>Acari</taxon>
        <taxon>Acariformes</taxon>
        <taxon>Sarcoptiformes</taxon>
        <taxon>Astigmata</taxon>
        <taxon>Glycyphagoidea</taxon>
        <taxon>Echimyopodidae</taxon>
        <taxon>Blomia</taxon>
    </lineage>
</organism>
<dbReference type="Proteomes" id="UP001142055">
    <property type="component" value="Chromosome 2"/>
</dbReference>
<feature type="region of interest" description="Disordered" evidence="1">
    <location>
        <begin position="365"/>
        <end position="510"/>
    </location>
</feature>